<dbReference type="Proteomes" id="UP000665561">
    <property type="component" value="Unassembled WGS sequence"/>
</dbReference>
<organism evidence="2 3">
    <name type="scientific">Paenibacillus glycinis</name>
    <dbReference type="NCBI Taxonomy" id="2697035"/>
    <lineage>
        <taxon>Bacteria</taxon>
        <taxon>Bacillati</taxon>
        <taxon>Bacillota</taxon>
        <taxon>Bacilli</taxon>
        <taxon>Bacillales</taxon>
        <taxon>Paenibacillaceae</taxon>
        <taxon>Paenibacillus</taxon>
    </lineage>
</organism>
<reference evidence="2 3" key="1">
    <citation type="submission" date="2020-01" db="EMBL/GenBank/DDBJ databases">
        <title>Paenibacillus soybeanensis sp. nov. isolated from the nodules of soybean (Glycine max(L.) Merr).</title>
        <authorList>
            <person name="Wang H."/>
        </authorList>
    </citation>
    <scope>NUCLEOTIDE SEQUENCE [LARGE SCALE GENOMIC DNA]</scope>
    <source>
        <strain evidence="2 3">T1</strain>
    </source>
</reference>
<keyword evidence="3" id="KW-1185">Reference proteome</keyword>
<proteinExistence type="predicted"/>
<dbReference type="EMBL" id="JAAAMV010000023">
    <property type="protein sequence ID" value="NBD26842.1"/>
    <property type="molecule type" value="Genomic_DNA"/>
</dbReference>
<feature type="region of interest" description="Disordered" evidence="1">
    <location>
        <begin position="318"/>
        <end position="352"/>
    </location>
</feature>
<protein>
    <submittedName>
        <fullName evidence="2">Uncharacterized protein</fullName>
    </submittedName>
</protein>
<evidence type="ECO:0000313" key="3">
    <source>
        <dbReference type="Proteomes" id="UP000665561"/>
    </source>
</evidence>
<comment type="caution">
    <text evidence="2">The sequence shown here is derived from an EMBL/GenBank/DDBJ whole genome shotgun (WGS) entry which is preliminary data.</text>
</comment>
<evidence type="ECO:0000313" key="2">
    <source>
        <dbReference type="EMBL" id="NBD26842.1"/>
    </source>
</evidence>
<dbReference type="RefSeq" id="WP_161745854.1">
    <property type="nucleotide sequence ID" value="NZ_JAAAMV010000023.1"/>
</dbReference>
<gene>
    <name evidence="2" type="ORF">GT019_23450</name>
</gene>
<accession>A0ABW9XVW2</accession>
<sequence>MIVFPHCAWDNFQYGSLVERLGRGRSVLFVTGAQAMTGAPREYGTITLQGLNALDWAHTAVVATHPSWAYEIAGRKPAALIALTPAELENGDESHSRCRDALCASATLVVASSEPFYFEQWFRRGGVFLQDGLDTASDLLVDAAVSDAVAGKSVDALARLQLQRRMDFRAEQLRALRPSAMQYFFQAVYGYLLGKGEEAERWALDAFHLAILTAEEGAVQTYFRFLSAVRLLRERPDDAIATYGISIATDEERSAFEEMSALRAAGETHLAAALLYRMNDDLRQASALLKTMLEEATAGAEPAASPPGTELTRKELDDGASMAETPVRAPATSDSESVPHARPLGRLPNGPAAAARATGLLIESHERSGRPGAALALLEPPRTVKERLRRNLLEGRAWVMEGRRHDAVRALLQAAMTGLEPLHVIAEIASVDAKAKRMAEGDFS</sequence>
<evidence type="ECO:0000256" key="1">
    <source>
        <dbReference type="SAM" id="MobiDB-lite"/>
    </source>
</evidence>
<name>A0ABW9XVW2_9BACL</name>